<comment type="subunit">
    <text evidence="6">Homodimer.</text>
</comment>
<evidence type="ECO:0000313" key="8">
    <source>
        <dbReference type="EMBL" id="NNJ26139.1"/>
    </source>
</evidence>
<evidence type="ECO:0000259" key="7">
    <source>
        <dbReference type="Pfam" id="PF00156"/>
    </source>
</evidence>
<dbReference type="RefSeq" id="WP_171186859.1">
    <property type="nucleotide sequence ID" value="NZ_WTPX01000063.1"/>
</dbReference>
<feature type="domain" description="Phosphoribosyltransferase" evidence="7">
    <location>
        <begin position="93"/>
        <end position="159"/>
    </location>
</feature>
<reference evidence="8 9" key="1">
    <citation type="journal article" date="2020" name="Syst. Appl. Microbiol.">
        <title>Alienimonas chondri sp. nov., a novel planctomycete isolated from the biofilm of the red alga Chondrus crispus.</title>
        <authorList>
            <person name="Vitorino I."/>
            <person name="Albuquerque L."/>
            <person name="Wiegand S."/>
            <person name="Kallscheuer N."/>
            <person name="da Costa M.S."/>
            <person name="Lobo-da-Cunha A."/>
            <person name="Jogler C."/>
            <person name="Lage O.M."/>
        </authorList>
    </citation>
    <scope>NUCLEOTIDE SEQUENCE [LARGE SCALE GENOMIC DNA]</scope>
    <source>
        <strain evidence="8 9">LzC2</strain>
    </source>
</reference>
<name>A0ABX1VDF0_9PLAN</name>
<dbReference type="HAMAP" id="MF_01208">
    <property type="entry name" value="PyrE"/>
    <property type="match status" value="1"/>
</dbReference>
<comment type="caution">
    <text evidence="8">The sequence shown here is derived from an EMBL/GenBank/DDBJ whole genome shotgun (WGS) entry which is preliminary data.</text>
</comment>
<feature type="binding site" evidence="6">
    <location>
        <position position="126"/>
    </location>
    <ligand>
        <name>orotate</name>
        <dbReference type="ChEBI" id="CHEBI:30839"/>
    </ligand>
</feature>
<keyword evidence="3 6" id="KW-0328">Glycosyltransferase</keyword>
<keyword evidence="6" id="KW-0460">Magnesium</keyword>
<comment type="caution">
    <text evidence="6">Lacks conserved residue(s) required for the propagation of feature annotation.</text>
</comment>
<dbReference type="InterPro" id="IPR004467">
    <property type="entry name" value="Or_phspho_trans_dom"/>
</dbReference>
<evidence type="ECO:0000256" key="1">
    <source>
        <dbReference type="ARBA" id="ARBA00004889"/>
    </source>
</evidence>
<feature type="binding site" description="in other chain" evidence="6">
    <location>
        <position position="97"/>
    </location>
    <ligand>
        <name>5-phospho-alpha-D-ribose 1-diphosphate</name>
        <dbReference type="ChEBI" id="CHEBI:58017"/>
        <note>ligand shared between dimeric partners</note>
    </ligand>
</feature>
<dbReference type="PANTHER" id="PTHR19278:SF9">
    <property type="entry name" value="URIDINE 5'-MONOPHOSPHATE SYNTHASE"/>
    <property type="match status" value="1"/>
</dbReference>
<dbReference type="GO" id="GO:0004588">
    <property type="term" value="F:orotate phosphoribosyltransferase activity"/>
    <property type="evidence" value="ECO:0007669"/>
    <property type="project" value="UniProtKB-EC"/>
</dbReference>
<dbReference type="EC" id="2.4.2.10" evidence="2 6"/>
<dbReference type="InterPro" id="IPR023031">
    <property type="entry name" value="OPRT"/>
</dbReference>
<organism evidence="8 9">
    <name type="scientific">Alienimonas chondri</name>
    <dbReference type="NCBI Taxonomy" id="2681879"/>
    <lineage>
        <taxon>Bacteria</taxon>
        <taxon>Pseudomonadati</taxon>
        <taxon>Planctomycetota</taxon>
        <taxon>Planctomycetia</taxon>
        <taxon>Planctomycetales</taxon>
        <taxon>Planctomycetaceae</taxon>
        <taxon>Alienimonas</taxon>
    </lineage>
</organism>
<evidence type="ECO:0000256" key="4">
    <source>
        <dbReference type="ARBA" id="ARBA00022679"/>
    </source>
</evidence>
<dbReference type="Proteomes" id="UP000609651">
    <property type="component" value="Unassembled WGS sequence"/>
</dbReference>
<keyword evidence="9" id="KW-1185">Reference proteome</keyword>
<dbReference type="CDD" id="cd06223">
    <property type="entry name" value="PRTases_typeI"/>
    <property type="match status" value="1"/>
</dbReference>
<comment type="function">
    <text evidence="6">Catalyzes the transfer of a ribosyl phosphate group from 5-phosphoribose 1-diphosphate to orotate, leading to the formation of orotidine monophosphate (OMP).</text>
</comment>
<feature type="binding site" evidence="6">
    <location>
        <position position="100"/>
    </location>
    <ligand>
        <name>5-phospho-alpha-D-ribose 1-diphosphate</name>
        <dbReference type="ChEBI" id="CHEBI:58017"/>
        <note>ligand shared between dimeric partners</note>
    </ligand>
</feature>
<comment type="pathway">
    <text evidence="1 6">Pyrimidine metabolism; UMP biosynthesis via de novo pathway; UMP from orotate: step 1/2.</text>
</comment>
<evidence type="ECO:0000313" key="9">
    <source>
        <dbReference type="Proteomes" id="UP000609651"/>
    </source>
</evidence>
<feature type="binding site" evidence="6">
    <location>
        <position position="102"/>
    </location>
    <ligand>
        <name>5-phospho-alpha-D-ribose 1-diphosphate</name>
        <dbReference type="ChEBI" id="CHEBI:58017"/>
        <note>ligand shared between dimeric partners</note>
    </ligand>
</feature>
<dbReference type="InterPro" id="IPR000836">
    <property type="entry name" value="PRTase_dom"/>
</dbReference>
<sequence length="185" mass="19478">MTSQYDRDALHALILDRALKFGDFTLASGKKSSHYLDGKQVALHARGLRLISAGFLELAADWQYDAVGGMSIGADPLIGGVLTLAEREDLVGAMIRKEAKGHGTGQYVEGPLQPGQSVLVVEDVVTTGGSSLKAIKRLRDFGAVVCGVVAIVDRLQGGEAAFAEAGVPLKTLFTVKDFGIDPPAE</sequence>
<dbReference type="Gene3D" id="3.40.50.2020">
    <property type="match status" value="1"/>
</dbReference>
<comment type="catalytic activity">
    <reaction evidence="6">
        <text>orotidine 5'-phosphate + diphosphate = orotate + 5-phospho-alpha-D-ribose 1-diphosphate</text>
        <dbReference type="Rhea" id="RHEA:10380"/>
        <dbReference type="ChEBI" id="CHEBI:30839"/>
        <dbReference type="ChEBI" id="CHEBI:33019"/>
        <dbReference type="ChEBI" id="CHEBI:57538"/>
        <dbReference type="ChEBI" id="CHEBI:58017"/>
        <dbReference type="EC" id="2.4.2.10"/>
    </reaction>
</comment>
<protein>
    <recommendedName>
        <fullName evidence="2 6">Orotate phosphoribosyltransferase</fullName>
        <shortName evidence="6">OPRT</shortName>
        <shortName evidence="6">OPRTase</shortName>
        <ecNumber evidence="2 6">2.4.2.10</ecNumber>
    </recommendedName>
</protein>
<feature type="binding site" evidence="6">
    <location>
        <position position="154"/>
    </location>
    <ligand>
        <name>orotate</name>
        <dbReference type="ChEBI" id="CHEBI:30839"/>
    </ligand>
</feature>
<dbReference type="InterPro" id="IPR029057">
    <property type="entry name" value="PRTase-like"/>
</dbReference>
<evidence type="ECO:0000256" key="5">
    <source>
        <dbReference type="ARBA" id="ARBA00022975"/>
    </source>
</evidence>
<dbReference type="PANTHER" id="PTHR19278">
    <property type="entry name" value="OROTATE PHOSPHORIBOSYLTRANSFERASE"/>
    <property type="match status" value="1"/>
</dbReference>
<comment type="similarity">
    <text evidence="6">Belongs to the purine/pyrimidine phosphoribosyltransferase family. PyrE subfamily.</text>
</comment>
<comment type="cofactor">
    <cofactor evidence="6">
        <name>Mg(2+)</name>
        <dbReference type="ChEBI" id="CHEBI:18420"/>
    </cofactor>
</comment>
<evidence type="ECO:0000256" key="6">
    <source>
        <dbReference type="HAMAP-Rule" id="MF_01208"/>
    </source>
</evidence>
<feature type="binding site" description="in other chain" evidence="6">
    <location>
        <begin position="122"/>
        <end position="130"/>
    </location>
    <ligand>
        <name>5-phospho-alpha-D-ribose 1-diphosphate</name>
        <dbReference type="ChEBI" id="CHEBI:58017"/>
        <note>ligand shared between dimeric partners</note>
    </ligand>
</feature>
<evidence type="ECO:0000256" key="3">
    <source>
        <dbReference type="ARBA" id="ARBA00022676"/>
    </source>
</evidence>
<feature type="binding site" evidence="6">
    <location>
        <position position="96"/>
    </location>
    <ligand>
        <name>5-phospho-alpha-D-ribose 1-diphosphate</name>
        <dbReference type="ChEBI" id="CHEBI:58017"/>
        <note>ligand shared between dimeric partners</note>
    </ligand>
</feature>
<dbReference type="Pfam" id="PF00156">
    <property type="entry name" value="Pribosyltran"/>
    <property type="match status" value="1"/>
</dbReference>
<dbReference type="SUPFAM" id="SSF53271">
    <property type="entry name" value="PRTase-like"/>
    <property type="match status" value="1"/>
</dbReference>
<keyword evidence="5 6" id="KW-0665">Pyrimidine biosynthesis</keyword>
<gene>
    <name evidence="6 8" type="primary">pyrE</name>
    <name evidence="8" type="ORF">LzC2_22190</name>
</gene>
<accession>A0ABX1VDF0</accession>
<evidence type="ECO:0000256" key="2">
    <source>
        <dbReference type="ARBA" id="ARBA00011971"/>
    </source>
</evidence>
<dbReference type="EMBL" id="WTPX01000063">
    <property type="protein sequence ID" value="NNJ26139.1"/>
    <property type="molecule type" value="Genomic_DNA"/>
</dbReference>
<dbReference type="NCBIfam" id="TIGR00336">
    <property type="entry name" value="pyrE"/>
    <property type="match status" value="1"/>
</dbReference>
<keyword evidence="4 6" id="KW-0808">Transferase</keyword>
<proteinExistence type="inferred from homology"/>